<keyword evidence="1" id="KW-0175">Coiled coil</keyword>
<evidence type="ECO:0000256" key="1">
    <source>
        <dbReference type="SAM" id="Coils"/>
    </source>
</evidence>
<comment type="caution">
    <text evidence="2">The sequence shown here is derived from an EMBL/GenBank/DDBJ whole genome shotgun (WGS) entry which is preliminary data.</text>
</comment>
<reference evidence="2" key="1">
    <citation type="submission" date="2021-10" db="EMBL/GenBank/DDBJ databases">
        <title>De novo Genome Assembly of Clathrus columnatus (Basidiomycota, Fungi) Using Illumina and Nanopore Sequence Data.</title>
        <authorList>
            <person name="Ogiso-Tanaka E."/>
            <person name="Itagaki H."/>
            <person name="Hosoya T."/>
            <person name="Hosaka K."/>
        </authorList>
    </citation>
    <scope>NUCLEOTIDE SEQUENCE</scope>
    <source>
        <strain evidence="2">MO-923</strain>
    </source>
</reference>
<evidence type="ECO:0000313" key="3">
    <source>
        <dbReference type="Proteomes" id="UP001050691"/>
    </source>
</evidence>
<proteinExistence type="predicted"/>
<organism evidence="2 3">
    <name type="scientific">Clathrus columnatus</name>
    <dbReference type="NCBI Taxonomy" id="1419009"/>
    <lineage>
        <taxon>Eukaryota</taxon>
        <taxon>Fungi</taxon>
        <taxon>Dikarya</taxon>
        <taxon>Basidiomycota</taxon>
        <taxon>Agaricomycotina</taxon>
        <taxon>Agaricomycetes</taxon>
        <taxon>Phallomycetidae</taxon>
        <taxon>Phallales</taxon>
        <taxon>Clathraceae</taxon>
        <taxon>Clathrus</taxon>
    </lineage>
</organism>
<dbReference type="AlphaFoldDB" id="A0AAV5A1Q3"/>
<dbReference type="EMBL" id="BPWL01000002">
    <property type="protein sequence ID" value="GJJ07148.1"/>
    <property type="molecule type" value="Genomic_DNA"/>
</dbReference>
<dbReference type="Proteomes" id="UP001050691">
    <property type="component" value="Unassembled WGS sequence"/>
</dbReference>
<evidence type="ECO:0000313" key="2">
    <source>
        <dbReference type="EMBL" id="GJJ07148.1"/>
    </source>
</evidence>
<sequence>MSSPITKPVSVLIGAPKTQEDCIVWAQKNRHVFVEVEEELADIIAKAVEEDNNNDDIARYQKKYDVKVENRRAELLKEKEKATKKKKEENIVKMRELFPDLAEEMDKLKSSQMVLVPATQTVMSPSPVSTSMSKLKLKPKPVFKKTTTITTRPNVTYRMPAMLQTLVPPKKTTAVVY</sequence>
<keyword evidence="3" id="KW-1185">Reference proteome</keyword>
<feature type="coiled-coil region" evidence="1">
    <location>
        <begin position="65"/>
        <end position="97"/>
    </location>
</feature>
<protein>
    <submittedName>
        <fullName evidence="2">Uncharacterized protein</fullName>
    </submittedName>
</protein>
<name>A0AAV5A1Q3_9AGAM</name>
<accession>A0AAV5A1Q3</accession>
<gene>
    <name evidence="2" type="ORF">Clacol_001348</name>
</gene>